<keyword evidence="1" id="KW-0472">Membrane</keyword>
<evidence type="ECO:0000313" key="3">
    <source>
        <dbReference type="Proteomes" id="UP000008983"/>
    </source>
</evidence>
<keyword evidence="1" id="KW-0812">Transmembrane</keyword>
<keyword evidence="1" id="KW-1133">Transmembrane helix</keyword>
<dbReference type="RefSeq" id="XP_004028000.1">
    <property type="nucleotide sequence ID" value="XM_004027952.1"/>
</dbReference>
<accession>G0R2A2</accession>
<protein>
    <recommendedName>
        <fullName evidence="4">Transmembrane protein</fullName>
    </recommendedName>
</protein>
<evidence type="ECO:0000313" key="2">
    <source>
        <dbReference type="EMBL" id="EGR28405.1"/>
    </source>
</evidence>
<organism evidence="2 3">
    <name type="scientific">Ichthyophthirius multifiliis</name>
    <name type="common">White spot disease agent</name>
    <name type="synonym">Ich</name>
    <dbReference type="NCBI Taxonomy" id="5932"/>
    <lineage>
        <taxon>Eukaryota</taxon>
        <taxon>Sar</taxon>
        <taxon>Alveolata</taxon>
        <taxon>Ciliophora</taxon>
        <taxon>Intramacronucleata</taxon>
        <taxon>Oligohymenophorea</taxon>
        <taxon>Hymenostomatida</taxon>
        <taxon>Ophryoglenina</taxon>
        <taxon>Ichthyophthirius</taxon>
    </lineage>
</organism>
<keyword evidence="3" id="KW-1185">Reference proteome</keyword>
<dbReference type="AlphaFoldDB" id="G0R2A2"/>
<dbReference type="GeneID" id="14904484"/>
<dbReference type="InParanoid" id="G0R2A2"/>
<dbReference type="Proteomes" id="UP000008983">
    <property type="component" value="Unassembled WGS sequence"/>
</dbReference>
<evidence type="ECO:0000256" key="1">
    <source>
        <dbReference type="SAM" id="Phobius"/>
    </source>
</evidence>
<dbReference type="EMBL" id="GL984248">
    <property type="protein sequence ID" value="EGR28405.1"/>
    <property type="molecule type" value="Genomic_DNA"/>
</dbReference>
<proteinExistence type="predicted"/>
<gene>
    <name evidence="2" type="ORF">IMG5_176220</name>
</gene>
<reference evidence="2 3" key="1">
    <citation type="submission" date="2011-07" db="EMBL/GenBank/DDBJ databases">
        <authorList>
            <person name="Coyne R."/>
            <person name="Brami D."/>
            <person name="Johnson J."/>
            <person name="Hostetler J."/>
            <person name="Hannick L."/>
            <person name="Clark T."/>
            <person name="Cassidy-Hanley D."/>
            <person name="Inman J."/>
        </authorList>
    </citation>
    <scope>NUCLEOTIDE SEQUENCE [LARGE SCALE GENOMIC DNA]</scope>
    <source>
        <strain evidence="2 3">G5</strain>
    </source>
</reference>
<sequence length="119" mass="14926">MKIKIKQIKQYYKKFYQQQIYQHNNNMEHSYFLNMVLWNIFMTLRHFQKKIVLFHYQIILNVLKKFFVILYFTKNNFNILKILKALNYRTHKNNNLKYKNFLLEKNNNKTQKIIVVLMK</sequence>
<feature type="transmembrane region" description="Helical" evidence="1">
    <location>
        <begin position="54"/>
        <end position="73"/>
    </location>
</feature>
<name>G0R2A2_ICHMU</name>
<evidence type="ECO:0008006" key="4">
    <source>
        <dbReference type="Google" id="ProtNLM"/>
    </source>
</evidence>